<evidence type="ECO:0000313" key="2">
    <source>
        <dbReference type="Proteomes" id="UP000001345"/>
    </source>
</evidence>
<accession>A0AB72ZTG0</accession>
<gene>
    <name evidence="1" type="ORF">HMPREF1391_01304</name>
</gene>
<sequence length="50" mass="6206">MIKYFIDIQSYFYLLFNFNGFHRDNFTMKWGYFKKMSQSRQSKFSTSQTP</sequence>
<organism evidence="1 2">
    <name type="scientific">Helicobacter pylori GAM100Ai</name>
    <dbReference type="NCBI Taxonomy" id="1159019"/>
    <lineage>
        <taxon>Bacteria</taxon>
        <taxon>Pseudomonadati</taxon>
        <taxon>Campylobacterota</taxon>
        <taxon>Epsilonproteobacteria</taxon>
        <taxon>Campylobacterales</taxon>
        <taxon>Helicobacteraceae</taxon>
        <taxon>Helicobacter</taxon>
    </lineage>
</organism>
<proteinExistence type="predicted"/>
<reference evidence="2" key="1">
    <citation type="submission" date="2023-07" db="EMBL/GenBank/DDBJ databases">
        <authorList>
            <person name="Weinstock G."/>
            <person name="Sodergren E."/>
            <person name="Lobos E.A."/>
            <person name="Fulton L."/>
            <person name="Fulton R."/>
            <person name="Courtney L."/>
            <person name="Fronick C."/>
            <person name="O'Laughlin M."/>
            <person name="Godfrey J."/>
            <person name="Wilson R.M."/>
            <person name="Miner T."/>
            <person name="Farmer C."/>
            <person name="Delehaunty K."/>
            <person name="Cordes M."/>
            <person name="Minx P."/>
            <person name="Tomlinson C."/>
            <person name="Chen J."/>
            <person name="Wollam A."/>
            <person name="Pepin K.H."/>
            <person name="Bhonagiri V."/>
            <person name="Zhang X."/>
            <person name="Suruliraj S."/>
            <person name="Antonio M."/>
            <person name="Secka O."/>
            <person name="Thomas J."/>
            <person name="Warren W."/>
            <person name="Mitreva M."/>
            <person name="Mardis E.R."/>
            <person name="Wilson R.K."/>
        </authorList>
    </citation>
    <scope>NUCLEOTIDE SEQUENCE [LARGE SCALE GENOMIC DNA]</scope>
    <source>
        <strain evidence="2">GAM100Ai</strain>
    </source>
</reference>
<evidence type="ECO:0000313" key="1">
    <source>
        <dbReference type="EMBL" id="EKQ71695.1"/>
    </source>
</evidence>
<protein>
    <submittedName>
        <fullName evidence="1">Uncharacterized protein</fullName>
    </submittedName>
</protein>
<dbReference type="EMBL" id="ANFP01000067">
    <property type="protein sequence ID" value="EKQ71695.1"/>
    <property type="molecule type" value="Genomic_DNA"/>
</dbReference>
<comment type="caution">
    <text evidence="1">The sequence shown here is derived from an EMBL/GenBank/DDBJ whole genome shotgun (WGS) entry which is preliminary data.</text>
</comment>
<dbReference type="AlphaFoldDB" id="A0AB72ZTG0"/>
<name>A0AB72ZTG0_HELPX</name>
<dbReference type="Proteomes" id="UP000001345">
    <property type="component" value="Unassembled WGS sequence"/>
</dbReference>